<dbReference type="SMART" id="SM00895">
    <property type="entry name" value="FCD"/>
    <property type="match status" value="1"/>
</dbReference>
<dbReference type="EMBL" id="QKOX01000045">
    <property type="protein sequence ID" value="RWT15818.1"/>
    <property type="molecule type" value="Genomic_DNA"/>
</dbReference>
<dbReference type="PROSITE" id="PS50949">
    <property type="entry name" value="HTH_GNTR"/>
    <property type="match status" value="1"/>
</dbReference>
<dbReference type="SUPFAM" id="SSF46785">
    <property type="entry name" value="Winged helix' DNA-binding domain"/>
    <property type="match status" value="1"/>
</dbReference>
<dbReference type="Pfam" id="PF07729">
    <property type="entry name" value="FCD"/>
    <property type="match status" value="1"/>
</dbReference>
<evidence type="ECO:0000256" key="3">
    <source>
        <dbReference type="ARBA" id="ARBA00023163"/>
    </source>
</evidence>
<dbReference type="RefSeq" id="WP_128320307.1">
    <property type="nucleotide sequence ID" value="NZ_QKOX01000045.1"/>
</dbReference>
<dbReference type="InterPro" id="IPR000524">
    <property type="entry name" value="Tscrpt_reg_HTH_GntR"/>
</dbReference>
<dbReference type="CDD" id="cd07377">
    <property type="entry name" value="WHTH_GntR"/>
    <property type="match status" value="1"/>
</dbReference>
<dbReference type="Gene3D" id="1.20.120.530">
    <property type="entry name" value="GntR ligand-binding domain-like"/>
    <property type="match status" value="1"/>
</dbReference>
<protein>
    <submittedName>
        <fullName evidence="5">GntR family transcriptional regulator</fullName>
    </submittedName>
</protein>
<dbReference type="PANTHER" id="PTHR43537:SF41">
    <property type="entry name" value="TRANSCRIPTIONAL REGULATORY PROTEIN"/>
    <property type="match status" value="1"/>
</dbReference>
<evidence type="ECO:0000313" key="6">
    <source>
        <dbReference type="Proteomes" id="UP000288843"/>
    </source>
</evidence>
<comment type="caution">
    <text evidence="5">The sequence shown here is derived from an EMBL/GenBank/DDBJ whole genome shotgun (WGS) entry which is preliminary data.</text>
</comment>
<dbReference type="Gene3D" id="1.10.10.10">
    <property type="entry name" value="Winged helix-like DNA-binding domain superfamily/Winged helix DNA-binding domain"/>
    <property type="match status" value="1"/>
</dbReference>
<sequence length="229" mass="26241">MPNAFKTLEQRVLSLLRNDILSGKYRPGDKLRQDEVAKRFDTSTTPVREAFRGLRSEGLVSIDANKGVVVKGLTIDDVTEIYELRIMLEPLLAKKSVSSIKPESLELAGQIHKEMCKTTDPHQWSSLNHNFHIQLMSSESHTRLYEMVKNLLIIAEPYVSLSIFVYPNILQTDNTDHASILKSYRQKDEVQVEEIIRKHLQHTLETIQASVNDDTLSRGYLSQTVYSDW</sequence>
<dbReference type="SUPFAM" id="SSF48008">
    <property type="entry name" value="GntR ligand-binding domain-like"/>
    <property type="match status" value="1"/>
</dbReference>
<accession>A0A443VF74</accession>
<gene>
    <name evidence="5" type="ORF">DN603_27440</name>
</gene>
<dbReference type="GO" id="GO:0003677">
    <property type="term" value="F:DNA binding"/>
    <property type="evidence" value="ECO:0007669"/>
    <property type="project" value="UniProtKB-KW"/>
</dbReference>
<dbReference type="InterPro" id="IPR011711">
    <property type="entry name" value="GntR_C"/>
</dbReference>
<organism evidence="5 6">
    <name type="scientific">Raoultella planticola</name>
    <name type="common">Klebsiella planticola</name>
    <dbReference type="NCBI Taxonomy" id="575"/>
    <lineage>
        <taxon>Bacteria</taxon>
        <taxon>Pseudomonadati</taxon>
        <taxon>Pseudomonadota</taxon>
        <taxon>Gammaproteobacteria</taxon>
        <taxon>Enterobacterales</taxon>
        <taxon>Enterobacteriaceae</taxon>
        <taxon>Klebsiella/Raoultella group</taxon>
        <taxon>Raoultella</taxon>
    </lineage>
</organism>
<keyword evidence="2" id="KW-0238">DNA-binding</keyword>
<dbReference type="InterPro" id="IPR036390">
    <property type="entry name" value="WH_DNA-bd_sf"/>
</dbReference>
<dbReference type="PANTHER" id="PTHR43537">
    <property type="entry name" value="TRANSCRIPTIONAL REGULATOR, GNTR FAMILY"/>
    <property type="match status" value="1"/>
</dbReference>
<keyword evidence="3" id="KW-0804">Transcription</keyword>
<dbReference type="InterPro" id="IPR008920">
    <property type="entry name" value="TF_FadR/GntR_C"/>
</dbReference>
<reference evidence="5 6" key="1">
    <citation type="submission" date="2018-06" db="EMBL/GenBank/DDBJ databases">
        <title>Carbapenemase-producing Enterobacteriaceae present in wastewater treatment plant effluent and nearby surface waters in the US.</title>
        <authorList>
            <person name="Mathys D.A."/>
            <person name="Mollenkopf D.F."/>
            <person name="Feicht S.M."/>
            <person name="Adams R.J."/>
            <person name="Albers A.L."/>
            <person name="Stuever D.M."/>
            <person name="Daniels J.B."/>
            <person name="Wittum T.E."/>
        </authorList>
    </citation>
    <scope>NUCLEOTIDE SEQUENCE [LARGE SCALE GENOMIC DNA]</scope>
    <source>
        <strain evidence="5 6">GEO_47_Down_B</strain>
    </source>
</reference>
<evidence type="ECO:0000313" key="5">
    <source>
        <dbReference type="EMBL" id="RWT15818.1"/>
    </source>
</evidence>
<feature type="domain" description="HTH gntR-type" evidence="4">
    <location>
        <begin position="6"/>
        <end position="73"/>
    </location>
</feature>
<dbReference type="Proteomes" id="UP000288843">
    <property type="component" value="Unassembled WGS sequence"/>
</dbReference>
<dbReference type="Pfam" id="PF00392">
    <property type="entry name" value="GntR"/>
    <property type="match status" value="1"/>
</dbReference>
<name>A0A443VF74_RAOPL</name>
<evidence type="ECO:0000259" key="4">
    <source>
        <dbReference type="PROSITE" id="PS50949"/>
    </source>
</evidence>
<dbReference type="SMART" id="SM00345">
    <property type="entry name" value="HTH_GNTR"/>
    <property type="match status" value="1"/>
</dbReference>
<evidence type="ECO:0000256" key="2">
    <source>
        <dbReference type="ARBA" id="ARBA00023125"/>
    </source>
</evidence>
<dbReference type="AlphaFoldDB" id="A0A443VF74"/>
<dbReference type="GO" id="GO:0003700">
    <property type="term" value="F:DNA-binding transcription factor activity"/>
    <property type="evidence" value="ECO:0007669"/>
    <property type="project" value="InterPro"/>
</dbReference>
<keyword evidence="1" id="KW-0805">Transcription regulation</keyword>
<evidence type="ECO:0000256" key="1">
    <source>
        <dbReference type="ARBA" id="ARBA00023015"/>
    </source>
</evidence>
<dbReference type="InterPro" id="IPR036388">
    <property type="entry name" value="WH-like_DNA-bd_sf"/>
</dbReference>
<proteinExistence type="predicted"/>